<reference evidence="2 3" key="1">
    <citation type="submission" date="2024-08" db="EMBL/GenBank/DDBJ databases">
        <title>Gnathostoma spinigerum genome.</title>
        <authorList>
            <person name="Gonzalez-Bertolin B."/>
            <person name="Monzon S."/>
            <person name="Zaballos A."/>
            <person name="Jimenez P."/>
            <person name="Dekumyoy P."/>
            <person name="Varona S."/>
            <person name="Cuesta I."/>
            <person name="Sumanam S."/>
            <person name="Adisakwattana P."/>
            <person name="Gasser R.B."/>
            <person name="Hernandez-Gonzalez A."/>
            <person name="Young N.D."/>
            <person name="Perteguer M.J."/>
        </authorList>
    </citation>
    <scope>NUCLEOTIDE SEQUENCE [LARGE SCALE GENOMIC DNA]</scope>
    <source>
        <strain evidence="2">AL3</strain>
        <tissue evidence="2">Liver</tissue>
    </source>
</reference>
<keyword evidence="1" id="KW-0732">Signal</keyword>
<organism evidence="2 3">
    <name type="scientific">Gnathostoma spinigerum</name>
    <dbReference type="NCBI Taxonomy" id="75299"/>
    <lineage>
        <taxon>Eukaryota</taxon>
        <taxon>Metazoa</taxon>
        <taxon>Ecdysozoa</taxon>
        <taxon>Nematoda</taxon>
        <taxon>Chromadorea</taxon>
        <taxon>Rhabditida</taxon>
        <taxon>Spirurina</taxon>
        <taxon>Gnathostomatomorpha</taxon>
        <taxon>Gnathostomatoidea</taxon>
        <taxon>Gnathostomatidae</taxon>
        <taxon>Gnathostoma</taxon>
    </lineage>
</organism>
<evidence type="ECO:0000313" key="3">
    <source>
        <dbReference type="Proteomes" id="UP001608902"/>
    </source>
</evidence>
<keyword evidence="3" id="KW-1185">Reference proteome</keyword>
<accession>A0ABD6EM84</accession>
<dbReference type="EMBL" id="JBGFUD010006547">
    <property type="protein sequence ID" value="MFH4981065.1"/>
    <property type="molecule type" value="Genomic_DNA"/>
</dbReference>
<proteinExistence type="predicted"/>
<dbReference type="Proteomes" id="UP001608902">
    <property type="component" value="Unassembled WGS sequence"/>
</dbReference>
<name>A0ABD6EM84_9BILA</name>
<dbReference type="AlphaFoldDB" id="A0ABD6EM84"/>
<evidence type="ECO:0000313" key="2">
    <source>
        <dbReference type="EMBL" id="MFH4981065.1"/>
    </source>
</evidence>
<comment type="caution">
    <text evidence="2">The sequence shown here is derived from an EMBL/GenBank/DDBJ whole genome shotgun (WGS) entry which is preliminary data.</text>
</comment>
<gene>
    <name evidence="2" type="ORF">AB6A40_007774</name>
</gene>
<sequence>MTLHLLTIFLSFIVVLHTQLFDPNEIQTDVDNLRAFPNSPFGFNNPRNIETPNLVDYGQQFGDLEISSNQQANGMTIRLYKYFPFYTGKYNYTMVSLSLNIPPYSRKFLFFRY</sequence>
<feature type="signal peptide" evidence="1">
    <location>
        <begin position="1"/>
        <end position="18"/>
    </location>
</feature>
<feature type="chain" id="PRO_5044791353" evidence="1">
    <location>
        <begin position="19"/>
        <end position="113"/>
    </location>
</feature>
<protein>
    <submittedName>
        <fullName evidence="2">Uncharacterized protein</fullName>
    </submittedName>
</protein>
<evidence type="ECO:0000256" key="1">
    <source>
        <dbReference type="SAM" id="SignalP"/>
    </source>
</evidence>